<protein>
    <submittedName>
        <fullName evidence="1">Uncharacterized protein</fullName>
    </submittedName>
</protein>
<dbReference type="EMBL" id="JYON01000013">
    <property type="protein sequence ID" value="KJH71231.1"/>
    <property type="molecule type" value="Genomic_DNA"/>
</dbReference>
<comment type="caution">
    <text evidence="1">The sequence shown here is derived from an EMBL/GenBank/DDBJ whole genome shotgun (WGS) entry which is preliminary data.</text>
</comment>
<gene>
    <name evidence="1" type="ORF">UH38_13130</name>
</gene>
<name>A0A0D8ZVI4_9CYAN</name>
<proteinExistence type="predicted"/>
<evidence type="ECO:0000313" key="2">
    <source>
        <dbReference type="Proteomes" id="UP000032452"/>
    </source>
</evidence>
<keyword evidence="2" id="KW-1185">Reference proteome</keyword>
<dbReference type="STRING" id="1618023.UH38_13130"/>
<accession>A0A0D8ZVI4</accession>
<dbReference type="Proteomes" id="UP000032452">
    <property type="component" value="Unassembled WGS sequence"/>
</dbReference>
<organism evidence="1 2">
    <name type="scientific">Aliterella atlantica CENA595</name>
    <dbReference type="NCBI Taxonomy" id="1618023"/>
    <lineage>
        <taxon>Bacteria</taxon>
        <taxon>Bacillati</taxon>
        <taxon>Cyanobacteriota</taxon>
        <taxon>Cyanophyceae</taxon>
        <taxon>Chroococcidiopsidales</taxon>
        <taxon>Aliterellaceae</taxon>
        <taxon>Aliterella</taxon>
    </lineage>
</organism>
<dbReference type="RefSeq" id="WP_045055122.1">
    <property type="nucleotide sequence ID" value="NZ_CAWMDP010000056.1"/>
</dbReference>
<dbReference type="AlphaFoldDB" id="A0A0D8ZVI4"/>
<reference evidence="1 2" key="1">
    <citation type="submission" date="2015-02" db="EMBL/GenBank/DDBJ databases">
        <title>Draft genome of a novel marine cyanobacterium (Chroococcales) isolated from South Atlantic Ocean.</title>
        <authorList>
            <person name="Rigonato J."/>
            <person name="Alvarenga D.O."/>
            <person name="Branco L.H."/>
            <person name="Varani A.M."/>
            <person name="Brandini F.P."/>
            <person name="Fiore M.F."/>
        </authorList>
    </citation>
    <scope>NUCLEOTIDE SEQUENCE [LARGE SCALE GENOMIC DNA]</scope>
    <source>
        <strain evidence="1 2">CENA595</strain>
    </source>
</reference>
<evidence type="ECO:0000313" key="1">
    <source>
        <dbReference type="EMBL" id="KJH71231.1"/>
    </source>
</evidence>
<sequence>MKYNEFVESTNLRDDDILLIQEASTLGIKKVKLSTLKQYIGVGSEGSTSPNSPAANPPTGHIKWYRADEVTLNGNLVTSVIDKSPSKNNLIPFSGNPTLIANAINGKAAINFNNSALKHNTEAYTAKIIFLIFRKNDNNNFSDYDGYLAYRSGSSDKVPASNETIVATGIRSTNNKLTAGDLTNAYIDNVLQSSGDIQNFNVGVPFDTGVFHILEIANNNSTVGDKNPIVGADAFSSGRYLQNQDIAEILIYPNLLSSQERTNIYSYFKSYYAFSFL</sequence>